<organism evidence="1 2">
    <name type="scientific">Paracoccus pantotrophus</name>
    <name type="common">Thiosphaera pantotropha</name>
    <dbReference type="NCBI Taxonomy" id="82367"/>
    <lineage>
        <taxon>Bacteria</taxon>
        <taxon>Pseudomonadati</taxon>
        <taxon>Pseudomonadota</taxon>
        <taxon>Alphaproteobacteria</taxon>
        <taxon>Rhodobacterales</taxon>
        <taxon>Paracoccaceae</taxon>
        <taxon>Paracoccus</taxon>
    </lineage>
</organism>
<evidence type="ECO:0000313" key="2">
    <source>
        <dbReference type="Proteomes" id="UP000509322"/>
    </source>
</evidence>
<dbReference type="AlphaFoldDB" id="A0A7H9BRC6"/>
<protein>
    <submittedName>
        <fullName evidence="1">Uncharacterized protein</fullName>
    </submittedName>
</protein>
<dbReference type="RefSeq" id="WP_179921137.1">
    <property type="nucleotide sequence ID" value="NZ_CP058689.1"/>
</dbReference>
<dbReference type="InterPro" id="IPR056209">
    <property type="entry name" value="SU10_adaptor"/>
</dbReference>
<dbReference type="EMBL" id="CP058689">
    <property type="protein sequence ID" value="QLH13573.1"/>
    <property type="molecule type" value="Genomic_DNA"/>
</dbReference>
<proteinExistence type="predicted"/>
<gene>
    <name evidence="1" type="ORF">HYQ43_04650</name>
</gene>
<reference evidence="1 2" key="1">
    <citation type="submission" date="2020-07" db="EMBL/GenBank/DDBJ databases">
        <title>The complete genome of Paracoccus pantotrophus ACCC 10489.</title>
        <authorList>
            <person name="Si Y."/>
        </authorList>
    </citation>
    <scope>NUCLEOTIDE SEQUENCE [LARGE SCALE GENOMIC DNA]</scope>
    <source>
        <strain evidence="1 2">ACCC10489</strain>
    </source>
</reference>
<sequence length="228" mass="25432">MIFDAIKAAVLRAEGATIQEAFSSSDQVAIEMADLANEVASDIASSHDWRALTKIHSLAGGSETHPLPADYDRMVLASEIDDSASWFWGYQPFDSVNDWMRYKSGAYPILSPGGWIILGGEMHFYPAARDAAQFPYISNRWARSETGTLKAGFTADDDEFVLPERLITLGLIWRWKAQKGLEYGEDMATYELALSQAQTRDRGAHVLRSNRPVNYRWAGLAYTGRAFP</sequence>
<evidence type="ECO:0000313" key="1">
    <source>
        <dbReference type="EMBL" id="QLH13573.1"/>
    </source>
</evidence>
<dbReference type="Pfam" id="PF24175">
    <property type="entry name" value="SU10_adaptor"/>
    <property type="match status" value="1"/>
</dbReference>
<accession>A0A7H9BRC6</accession>
<dbReference type="Proteomes" id="UP000509322">
    <property type="component" value="Chromosome 1"/>
</dbReference>
<name>A0A7H9BRC6_PARPN</name>